<dbReference type="Proteomes" id="UP001321786">
    <property type="component" value="Chromosome"/>
</dbReference>
<comment type="subcellular location">
    <subcellularLocation>
        <location evidence="5 6">Cytoplasm</location>
    </subcellularLocation>
</comment>
<dbReference type="GO" id="GO:0009318">
    <property type="term" value="C:exodeoxyribonuclease VII complex"/>
    <property type="evidence" value="ECO:0007669"/>
    <property type="project" value="UniProtKB-UniRule"/>
</dbReference>
<evidence type="ECO:0000256" key="2">
    <source>
        <dbReference type="ARBA" id="ARBA00022722"/>
    </source>
</evidence>
<evidence type="ECO:0000256" key="3">
    <source>
        <dbReference type="ARBA" id="ARBA00022801"/>
    </source>
</evidence>
<dbReference type="InterPro" id="IPR025824">
    <property type="entry name" value="OB-fold_nuc-bd_dom"/>
</dbReference>
<dbReference type="RefSeq" id="WP_338537289.1">
    <property type="nucleotide sequence ID" value="NZ_AP028654.1"/>
</dbReference>
<proteinExistence type="inferred from homology"/>
<dbReference type="Gene3D" id="2.40.50.140">
    <property type="entry name" value="Nucleic acid-binding proteins"/>
    <property type="match status" value="1"/>
</dbReference>
<dbReference type="Pfam" id="PF13742">
    <property type="entry name" value="tRNA_anti_2"/>
    <property type="match status" value="1"/>
</dbReference>
<comment type="subunit">
    <text evidence="5">Heterooligomer composed of large and small subunits.</text>
</comment>
<evidence type="ECO:0000259" key="8">
    <source>
        <dbReference type="Pfam" id="PF13742"/>
    </source>
</evidence>
<sequence>MKIRALSVTELNKYIKRTLDIDPILSSLTVIGEVSNYKLHSSGHTYFTLKDEDSKINCVLFSRDASHNTLNLENGQSVKVKGYISVYPRDGKYQLYVKEIESNGIGTLYEKFEFLKNELKKRGYFDSSLKKEIPEFPKKIAVITSPTGSAIRDIINVIKRRTKRSDILVIPVRVQGKESSVEIVNAIKTANSLSDIDLIILARGGGSIEELWSFNEENVAVEIFKSSIPVISGVGHETDFTIADLVSDLRAPTPSAAAELAVKNEIMLIDELHSLYLSIKNQIKRNLYSKRSEIKYYSKEQLLKNVSEKINIASLEIDSYYDKVKLINTFKLNDYRNTLNSAIALMNALNPLELLGKGYVITEKNNLLINSVKMLKNKDTICIKYIDGIANCEVRKIEEGENYGK</sequence>
<dbReference type="CDD" id="cd04489">
    <property type="entry name" value="ExoVII_LU_OBF"/>
    <property type="match status" value="1"/>
</dbReference>
<protein>
    <recommendedName>
        <fullName evidence="5">Exodeoxyribonuclease 7 large subunit</fullName>
        <ecNumber evidence="5">3.1.11.6</ecNumber>
    </recommendedName>
    <alternativeName>
        <fullName evidence="5">Exodeoxyribonuclease VII large subunit</fullName>
        <shortName evidence="5">Exonuclease VII large subunit</shortName>
    </alternativeName>
</protein>
<evidence type="ECO:0000313" key="10">
    <source>
        <dbReference type="Proteomes" id="UP001321786"/>
    </source>
</evidence>
<dbReference type="HAMAP" id="MF_00378">
    <property type="entry name" value="Exonuc_7_L"/>
    <property type="match status" value="1"/>
</dbReference>
<keyword evidence="1 5" id="KW-0963">Cytoplasm</keyword>
<feature type="domain" description="OB-fold nucleic acid binding" evidence="8">
    <location>
        <begin position="6"/>
        <end position="101"/>
    </location>
</feature>
<evidence type="ECO:0000256" key="6">
    <source>
        <dbReference type="RuleBase" id="RU004355"/>
    </source>
</evidence>
<name>A0AAU9E4R0_9FIRM</name>
<dbReference type="InterPro" id="IPR003753">
    <property type="entry name" value="Exonuc_VII_L"/>
</dbReference>
<reference evidence="9 10" key="1">
    <citation type="submission" date="2023-08" db="EMBL/GenBank/DDBJ databases">
        <title>Helicovermis profunda gen. nov., sp. nov., a novel mesophilic, fermentative bacterium within the Bacillota from a deep-sea hydrothermal vent chimney.</title>
        <authorList>
            <person name="Miyazaki U."/>
            <person name="Mizutani D."/>
            <person name="Hashimoto Y."/>
            <person name="Tame A."/>
            <person name="Sawayama S."/>
            <person name="Miyazaki J."/>
            <person name="Takai K."/>
            <person name="Nakagawa S."/>
        </authorList>
    </citation>
    <scope>NUCLEOTIDE SEQUENCE [LARGE SCALE GENOMIC DNA]</scope>
    <source>
        <strain evidence="9 10">S502</strain>
    </source>
</reference>
<dbReference type="NCBIfam" id="TIGR00237">
    <property type="entry name" value="xseA"/>
    <property type="match status" value="1"/>
</dbReference>
<gene>
    <name evidence="5 9" type="primary">xseA</name>
    <name evidence="9" type="ORF">HLPR_13260</name>
</gene>
<evidence type="ECO:0000256" key="5">
    <source>
        <dbReference type="HAMAP-Rule" id="MF_00378"/>
    </source>
</evidence>
<feature type="domain" description="Exonuclease VII large subunit C-terminal" evidence="7">
    <location>
        <begin position="124"/>
        <end position="324"/>
    </location>
</feature>
<dbReference type="GO" id="GO:0005737">
    <property type="term" value="C:cytoplasm"/>
    <property type="evidence" value="ECO:0007669"/>
    <property type="project" value="UniProtKB-SubCell"/>
</dbReference>
<comment type="catalytic activity">
    <reaction evidence="5 6">
        <text>Exonucleolytic cleavage in either 5'- to 3'- or 3'- to 5'-direction to yield nucleoside 5'-phosphates.</text>
        <dbReference type="EC" id="3.1.11.6"/>
    </reaction>
</comment>
<dbReference type="GO" id="GO:0006308">
    <property type="term" value="P:DNA catabolic process"/>
    <property type="evidence" value="ECO:0007669"/>
    <property type="project" value="UniProtKB-UniRule"/>
</dbReference>
<evidence type="ECO:0000256" key="4">
    <source>
        <dbReference type="ARBA" id="ARBA00022839"/>
    </source>
</evidence>
<keyword evidence="3 5" id="KW-0378">Hydrolase</keyword>
<dbReference type="AlphaFoldDB" id="A0AAU9E4R0"/>
<dbReference type="GO" id="GO:0003676">
    <property type="term" value="F:nucleic acid binding"/>
    <property type="evidence" value="ECO:0007669"/>
    <property type="project" value="InterPro"/>
</dbReference>
<keyword evidence="2 5" id="KW-0540">Nuclease</keyword>
<comment type="similarity">
    <text evidence="5 6">Belongs to the XseA family.</text>
</comment>
<keyword evidence="10" id="KW-1185">Reference proteome</keyword>
<dbReference type="InterPro" id="IPR012340">
    <property type="entry name" value="NA-bd_OB-fold"/>
</dbReference>
<dbReference type="GO" id="GO:0008855">
    <property type="term" value="F:exodeoxyribonuclease VII activity"/>
    <property type="evidence" value="ECO:0007669"/>
    <property type="project" value="UniProtKB-UniRule"/>
</dbReference>
<keyword evidence="4 5" id="KW-0269">Exonuclease</keyword>
<comment type="function">
    <text evidence="5">Bidirectionally degrades single-stranded DNA into large acid-insoluble oligonucleotides, which are then degraded further into small acid-soluble oligonucleotides.</text>
</comment>
<dbReference type="PANTHER" id="PTHR30008:SF0">
    <property type="entry name" value="EXODEOXYRIBONUCLEASE 7 LARGE SUBUNIT"/>
    <property type="match status" value="1"/>
</dbReference>
<dbReference type="KEGG" id="hprf:HLPR_13260"/>
<evidence type="ECO:0000313" key="9">
    <source>
        <dbReference type="EMBL" id="BEP28995.1"/>
    </source>
</evidence>
<evidence type="ECO:0000259" key="7">
    <source>
        <dbReference type="Pfam" id="PF02601"/>
    </source>
</evidence>
<evidence type="ECO:0000256" key="1">
    <source>
        <dbReference type="ARBA" id="ARBA00022490"/>
    </source>
</evidence>
<dbReference type="Pfam" id="PF02601">
    <property type="entry name" value="Exonuc_VII_L"/>
    <property type="match status" value="1"/>
</dbReference>
<accession>A0AAU9E4R0</accession>
<dbReference type="PANTHER" id="PTHR30008">
    <property type="entry name" value="EXODEOXYRIBONUCLEASE 7 LARGE SUBUNIT"/>
    <property type="match status" value="1"/>
</dbReference>
<organism evidence="9 10">
    <name type="scientific">Helicovermis profundi</name>
    <dbReference type="NCBI Taxonomy" id="3065157"/>
    <lineage>
        <taxon>Bacteria</taxon>
        <taxon>Bacillati</taxon>
        <taxon>Bacillota</taxon>
        <taxon>Clostridia</taxon>
        <taxon>Helicovermis</taxon>
    </lineage>
</organism>
<dbReference type="EMBL" id="AP028654">
    <property type="protein sequence ID" value="BEP28995.1"/>
    <property type="molecule type" value="Genomic_DNA"/>
</dbReference>
<dbReference type="InterPro" id="IPR020579">
    <property type="entry name" value="Exonuc_VII_lsu_C"/>
</dbReference>
<dbReference type="EC" id="3.1.11.6" evidence="5"/>